<name>D8LS86_ECTSI</name>
<evidence type="ECO:0000256" key="1">
    <source>
        <dbReference type="SAM" id="MobiDB-lite"/>
    </source>
</evidence>
<proteinExistence type="predicted"/>
<dbReference type="EMBL" id="FN649751">
    <property type="protein sequence ID" value="CBN75143.1"/>
    <property type="molecule type" value="Genomic_DNA"/>
</dbReference>
<dbReference type="InParanoid" id="D8LS86"/>
<dbReference type="GO" id="GO:0005634">
    <property type="term" value="C:nucleus"/>
    <property type="evidence" value="ECO:0007669"/>
    <property type="project" value="TreeGrafter"/>
</dbReference>
<protein>
    <submittedName>
        <fullName evidence="2">Uncharacterized protein</fullName>
    </submittedName>
</protein>
<dbReference type="EMBL" id="FN648927">
    <property type="protein sequence ID" value="CBN75143.1"/>
    <property type="molecule type" value="Genomic_DNA"/>
</dbReference>
<dbReference type="GO" id="GO:0003950">
    <property type="term" value="F:NAD+ poly-ADP-ribosyltransferase activity"/>
    <property type="evidence" value="ECO:0007669"/>
    <property type="project" value="TreeGrafter"/>
</dbReference>
<evidence type="ECO:0000313" key="2">
    <source>
        <dbReference type="EMBL" id="CBN75143.1"/>
    </source>
</evidence>
<accession>D8LS86</accession>
<dbReference type="AlphaFoldDB" id="D8LS86"/>
<keyword evidence="3" id="KW-1185">Reference proteome</keyword>
<reference evidence="2 3" key="1">
    <citation type="journal article" date="2010" name="Nature">
        <title>The Ectocarpus genome and the independent evolution of multicellularity in brown algae.</title>
        <authorList>
            <person name="Cock J.M."/>
            <person name="Sterck L."/>
            <person name="Rouze P."/>
            <person name="Scornet D."/>
            <person name="Allen A.E."/>
            <person name="Amoutzias G."/>
            <person name="Anthouard V."/>
            <person name="Artiguenave F."/>
            <person name="Aury J.M."/>
            <person name="Badger J.H."/>
            <person name="Beszteri B."/>
            <person name="Billiau K."/>
            <person name="Bonnet E."/>
            <person name="Bothwell J.H."/>
            <person name="Bowler C."/>
            <person name="Boyen C."/>
            <person name="Brownlee C."/>
            <person name="Carrano C.J."/>
            <person name="Charrier B."/>
            <person name="Cho G.Y."/>
            <person name="Coelho S.M."/>
            <person name="Collen J."/>
            <person name="Corre E."/>
            <person name="Da Silva C."/>
            <person name="Delage L."/>
            <person name="Delaroque N."/>
            <person name="Dittami S.M."/>
            <person name="Doulbeau S."/>
            <person name="Elias M."/>
            <person name="Farnham G."/>
            <person name="Gachon C.M."/>
            <person name="Gschloessl B."/>
            <person name="Heesch S."/>
            <person name="Jabbari K."/>
            <person name="Jubin C."/>
            <person name="Kawai H."/>
            <person name="Kimura K."/>
            <person name="Kloareg B."/>
            <person name="Kupper F.C."/>
            <person name="Lang D."/>
            <person name="Le Bail A."/>
            <person name="Leblanc C."/>
            <person name="Lerouge P."/>
            <person name="Lohr M."/>
            <person name="Lopez P.J."/>
            <person name="Martens C."/>
            <person name="Maumus F."/>
            <person name="Michel G."/>
            <person name="Miranda-Saavedra D."/>
            <person name="Morales J."/>
            <person name="Moreau H."/>
            <person name="Motomura T."/>
            <person name="Nagasato C."/>
            <person name="Napoli C.A."/>
            <person name="Nelson D.R."/>
            <person name="Nyvall-Collen P."/>
            <person name="Peters A.F."/>
            <person name="Pommier C."/>
            <person name="Potin P."/>
            <person name="Poulain J."/>
            <person name="Quesneville H."/>
            <person name="Read B."/>
            <person name="Rensing S.A."/>
            <person name="Ritter A."/>
            <person name="Rousvoal S."/>
            <person name="Samanta M."/>
            <person name="Samson G."/>
            <person name="Schroeder D.C."/>
            <person name="Segurens B."/>
            <person name="Strittmatter M."/>
            <person name="Tonon T."/>
            <person name="Tregear J.W."/>
            <person name="Valentin K."/>
            <person name="von Dassow P."/>
            <person name="Yamagishi T."/>
            <person name="Van de Peer Y."/>
            <person name="Wincker P."/>
        </authorList>
    </citation>
    <scope>NUCLEOTIDE SEQUENCE [LARGE SCALE GENOMIC DNA]</scope>
    <source>
        <strain evidence="3">Ec32 / CCAP1310/4</strain>
    </source>
</reference>
<sequence>MAMFAGTHRRLCALPDCQSPCFEDQDGFVHSYCSRTCSNEALARAKWASLRSSSRNRGGGSDGSRCKLAGCSRTVYVDERSGRVHEFCGRGHANEAMANGKRSSPSRGTGAGKGAPAHEKGTGECSLEGCKELVYRDPVTKVDSKYCSNRHYVAGTAMLNSECIRDGCSRAAWVDEGTGGVLDYCGSRCAGEVGMNYLVGVGVCSLPGCVNPNFVHPRDRQETGYCCEDHRLRATQRSLGPNPEPFVDRTFRGGTTSADDFQLSVLTNRHPEYLSRKQQFMQKWEKPLVGTGVSVLRIFKVQVPKDIRRRTETCMGQVGNVQRRFHGTSCSNVCTFFVDLRGGPCGESTCKVCNICTHGFQLRDNVGDTARRTNFDLRYGDGLYFSSVSGKANDYAELSEKTDRSGKKVRCMFLSSVTVGRAFITYEGKLPPEQCPPPGFDSVVGEKGPALNYPEVVVYKEEAALPTHLIVYALHE</sequence>
<dbReference type="Proteomes" id="UP000002630">
    <property type="component" value="Linkage Group LG26"/>
</dbReference>
<dbReference type="PANTHER" id="PTHR45740">
    <property type="entry name" value="POLY [ADP-RIBOSE] POLYMERASE"/>
    <property type="match status" value="1"/>
</dbReference>
<dbReference type="PANTHER" id="PTHR45740:SF2">
    <property type="entry name" value="POLY [ADP-RIBOSE] POLYMERASE"/>
    <property type="match status" value="1"/>
</dbReference>
<dbReference type="GO" id="GO:1990404">
    <property type="term" value="F:NAD+-protein mono-ADP-ribosyltransferase activity"/>
    <property type="evidence" value="ECO:0007669"/>
    <property type="project" value="TreeGrafter"/>
</dbReference>
<feature type="region of interest" description="Disordered" evidence="1">
    <location>
        <begin position="96"/>
        <end position="121"/>
    </location>
</feature>
<dbReference type="Gene3D" id="3.90.228.10">
    <property type="match status" value="1"/>
</dbReference>
<evidence type="ECO:0000313" key="3">
    <source>
        <dbReference type="Proteomes" id="UP000002630"/>
    </source>
</evidence>
<organism evidence="2 3">
    <name type="scientific">Ectocarpus siliculosus</name>
    <name type="common">Brown alga</name>
    <name type="synonym">Conferva siliculosa</name>
    <dbReference type="NCBI Taxonomy" id="2880"/>
    <lineage>
        <taxon>Eukaryota</taxon>
        <taxon>Sar</taxon>
        <taxon>Stramenopiles</taxon>
        <taxon>Ochrophyta</taxon>
        <taxon>PX clade</taxon>
        <taxon>Phaeophyceae</taxon>
        <taxon>Ectocarpales</taxon>
        <taxon>Ectocarpaceae</taxon>
        <taxon>Ectocarpus</taxon>
    </lineage>
</organism>
<gene>
    <name evidence="2" type="ORF">Esi_0070_0093</name>
</gene>
<dbReference type="Gene3D" id="6.20.320.10">
    <property type="match status" value="1"/>
</dbReference>
<dbReference type="InterPro" id="IPR051712">
    <property type="entry name" value="ARTD-AVP"/>
</dbReference>
<dbReference type="OrthoDB" id="9514740at2759"/>
<dbReference type="SUPFAM" id="SSF56399">
    <property type="entry name" value="ADP-ribosylation"/>
    <property type="match status" value="1"/>
</dbReference>